<dbReference type="EMBL" id="VXIS01000101">
    <property type="protein sequence ID" value="KAA8905058.1"/>
    <property type="molecule type" value="Genomic_DNA"/>
</dbReference>
<dbReference type="GO" id="GO:0005634">
    <property type="term" value="C:nucleus"/>
    <property type="evidence" value="ECO:0007669"/>
    <property type="project" value="TreeGrafter"/>
</dbReference>
<dbReference type="InterPro" id="IPR029058">
    <property type="entry name" value="AB_hydrolase_fold"/>
</dbReference>
<gene>
    <name evidence="3" type="ORF">FN846DRAFT_11878</name>
</gene>
<dbReference type="PANTHER" id="PTHR48070:SF7">
    <property type="entry name" value="SERINE HYDROLASE FSH DOMAIN-CONTAINING PROTEIN-RELATED"/>
    <property type="match status" value="1"/>
</dbReference>
<dbReference type="Proteomes" id="UP000326924">
    <property type="component" value="Unassembled WGS sequence"/>
</dbReference>
<feature type="domain" description="Serine hydrolase" evidence="2">
    <location>
        <begin position="2"/>
        <end position="200"/>
    </location>
</feature>
<dbReference type="Pfam" id="PF03959">
    <property type="entry name" value="FSH1"/>
    <property type="match status" value="1"/>
</dbReference>
<keyword evidence="4" id="KW-1185">Reference proteome</keyword>
<dbReference type="AlphaFoldDB" id="A0A5J5EWR4"/>
<reference evidence="3 4" key="1">
    <citation type="submission" date="2019-09" db="EMBL/GenBank/DDBJ databases">
        <title>Draft genome of the ectomycorrhizal ascomycete Sphaerosporella brunnea.</title>
        <authorList>
            <consortium name="DOE Joint Genome Institute"/>
            <person name="Benucci G.M."/>
            <person name="Marozzi G."/>
            <person name="Antonielli L."/>
            <person name="Sanchez S."/>
            <person name="Marco P."/>
            <person name="Wang X."/>
            <person name="Falini L.B."/>
            <person name="Barry K."/>
            <person name="Haridas S."/>
            <person name="Lipzen A."/>
            <person name="Labutti K."/>
            <person name="Grigoriev I.V."/>
            <person name="Murat C."/>
            <person name="Martin F."/>
            <person name="Albertini E."/>
            <person name="Donnini D."/>
            <person name="Bonito G."/>
        </authorList>
    </citation>
    <scope>NUCLEOTIDE SEQUENCE [LARGE SCALE GENOMIC DNA]</scope>
    <source>
        <strain evidence="3 4">Sb_GMNB300</strain>
    </source>
</reference>
<comment type="caution">
    <text evidence="3">The sequence shown here is derived from an EMBL/GenBank/DDBJ whole genome shotgun (WGS) entry which is preliminary data.</text>
</comment>
<dbReference type="InterPro" id="IPR050593">
    <property type="entry name" value="LovG"/>
</dbReference>
<organism evidence="3 4">
    <name type="scientific">Sphaerosporella brunnea</name>
    <dbReference type="NCBI Taxonomy" id="1250544"/>
    <lineage>
        <taxon>Eukaryota</taxon>
        <taxon>Fungi</taxon>
        <taxon>Dikarya</taxon>
        <taxon>Ascomycota</taxon>
        <taxon>Pezizomycotina</taxon>
        <taxon>Pezizomycetes</taxon>
        <taxon>Pezizales</taxon>
        <taxon>Pyronemataceae</taxon>
        <taxon>Sphaerosporella</taxon>
    </lineage>
</organism>
<accession>A0A5J5EWR4</accession>
<evidence type="ECO:0000313" key="3">
    <source>
        <dbReference type="EMBL" id="KAA8905058.1"/>
    </source>
</evidence>
<evidence type="ECO:0000259" key="2">
    <source>
        <dbReference type="Pfam" id="PF03959"/>
    </source>
</evidence>
<keyword evidence="1" id="KW-0378">Hydrolase</keyword>
<evidence type="ECO:0000256" key="1">
    <source>
        <dbReference type="ARBA" id="ARBA00022801"/>
    </source>
</evidence>
<dbReference type="GO" id="GO:0005737">
    <property type="term" value="C:cytoplasm"/>
    <property type="evidence" value="ECO:0007669"/>
    <property type="project" value="TreeGrafter"/>
</dbReference>
<evidence type="ECO:0000313" key="4">
    <source>
        <dbReference type="Proteomes" id="UP000326924"/>
    </source>
</evidence>
<sequence>MRFLCLHGMGTNAEVFEMQTAALRFELGDRYKFEFVEGTVPWPAAPGIQALFPSHTDFYAYYDSTSGPSILSALDLLHEYIAEEGPFDGVVGFSQGAALAATLMIRHDQLNQTVEPLFRCAIFMCGAAPCDWRGLDAGGKVRKLGVETDGKLIHVPTAHILGANDEAVGESHILRGLCGERGKVVYDHGGGHEVPRAPKEVTLGMAQAVRDVIDKANFVQ</sequence>
<dbReference type="InParanoid" id="A0A5J5EWR4"/>
<dbReference type="GO" id="GO:0019748">
    <property type="term" value="P:secondary metabolic process"/>
    <property type="evidence" value="ECO:0007669"/>
    <property type="project" value="TreeGrafter"/>
</dbReference>
<proteinExistence type="predicted"/>
<protein>
    <submittedName>
        <fullName evidence="3">DUF341 domain-containing protein</fullName>
    </submittedName>
</protein>
<dbReference type="OrthoDB" id="414698at2759"/>
<dbReference type="SUPFAM" id="SSF53474">
    <property type="entry name" value="alpha/beta-Hydrolases"/>
    <property type="match status" value="1"/>
</dbReference>
<dbReference type="GO" id="GO:0016787">
    <property type="term" value="F:hydrolase activity"/>
    <property type="evidence" value="ECO:0007669"/>
    <property type="project" value="UniProtKB-KW"/>
</dbReference>
<name>A0A5J5EWR4_9PEZI</name>
<dbReference type="PANTHER" id="PTHR48070">
    <property type="entry name" value="ESTERASE OVCA2"/>
    <property type="match status" value="1"/>
</dbReference>
<dbReference type="InterPro" id="IPR005645">
    <property type="entry name" value="FSH-like_dom"/>
</dbReference>
<dbReference type="Gene3D" id="3.40.50.1820">
    <property type="entry name" value="alpha/beta hydrolase"/>
    <property type="match status" value="1"/>
</dbReference>